<dbReference type="InterPro" id="IPR000573">
    <property type="entry name" value="AconitaseA/IPMdHydase_ssu_swvl"/>
</dbReference>
<dbReference type="STRING" id="65735.SAMN04488075_2191"/>
<comment type="catalytic activity">
    <reaction evidence="1">
        <text>(2R,3S)-3-isopropylmalate = (2S)-2-isopropylmalate</text>
        <dbReference type="Rhea" id="RHEA:32287"/>
        <dbReference type="ChEBI" id="CHEBI:1178"/>
        <dbReference type="ChEBI" id="CHEBI:35121"/>
        <dbReference type="EC" id="4.2.1.33"/>
    </reaction>
</comment>
<keyword evidence="9" id="KW-0456">Lyase</keyword>
<protein>
    <recommendedName>
        <fullName evidence="6">3-isopropylmalate dehydratase</fullName>
        <ecNumber evidence="6">4.2.1.33</ecNumber>
    </recommendedName>
</protein>
<proteinExistence type="inferred from homology"/>
<dbReference type="NCBIfam" id="NF002458">
    <property type="entry name" value="PRK01641.1"/>
    <property type="match status" value="1"/>
</dbReference>
<dbReference type="AlphaFoldDB" id="A0A1H6MEB9"/>
<dbReference type="SUPFAM" id="SSF52016">
    <property type="entry name" value="LeuD/IlvD-like"/>
    <property type="match status" value="1"/>
</dbReference>
<comment type="function">
    <text evidence="2">Catalyzes the isomerization between 2-isopropylmalate and 3-isopropylmalate, via the formation of 2-isopropylmaleate.</text>
</comment>
<evidence type="ECO:0000256" key="5">
    <source>
        <dbReference type="ARBA" id="ARBA00011271"/>
    </source>
</evidence>
<dbReference type="NCBIfam" id="TIGR00171">
    <property type="entry name" value="leuD"/>
    <property type="match status" value="1"/>
</dbReference>
<dbReference type="CDD" id="cd01577">
    <property type="entry name" value="IPMI_Swivel"/>
    <property type="match status" value="1"/>
</dbReference>
<dbReference type="PANTHER" id="PTHR43345:SF5">
    <property type="entry name" value="3-ISOPROPYLMALATE DEHYDRATASE SMALL SUBUNIT"/>
    <property type="match status" value="1"/>
</dbReference>
<dbReference type="PANTHER" id="PTHR43345">
    <property type="entry name" value="3-ISOPROPYLMALATE DEHYDRATASE SMALL SUBUNIT 2-RELATED-RELATED"/>
    <property type="match status" value="1"/>
</dbReference>
<dbReference type="GO" id="GO:0009316">
    <property type="term" value="C:3-isopropylmalate dehydratase complex"/>
    <property type="evidence" value="ECO:0007669"/>
    <property type="project" value="InterPro"/>
</dbReference>
<comment type="similarity">
    <text evidence="4">Belongs to the LeuD family. LeuD type 1 subfamily.</text>
</comment>
<keyword evidence="13" id="KW-1185">Reference proteome</keyword>
<dbReference type="InterPro" id="IPR050075">
    <property type="entry name" value="LeuD"/>
</dbReference>
<feature type="domain" description="Aconitase A/isopropylmalate dehydratase small subunit swivel" evidence="11">
    <location>
        <begin position="17"/>
        <end position="123"/>
    </location>
</feature>
<sequence>MKPFTRVTAPAVFVPGLNCDTDQIIPGRFIKADRAEGYDKFLFHDIRRDAAGELDPDFPLNRPGAEAAKILLVEDNFGCGSSREGAVYALADAGIRALIAPGFGDIFHSNALKNGLVPVRLPPETCAALADHLTDNPGAVITVDLEAGLVTLPGNLGSHDFSIPAFSREAILKGLDEIEMTMTHMDEIRAFETARIAANPWLGR</sequence>
<keyword evidence="10" id="KW-0100">Branched-chain amino acid biosynthesis</keyword>
<evidence type="ECO:0000313" key="13">
    <source>
        <dbReference type="Proteomes" id="UP000199125"/>
    </source>
</evidence>
<dbReference type="EC" id="4.2.1.33" evidence="6"/>
<dbReference type="RefSeq" id="WP_090848094.1">
    <property type="nucleotide sequence ID" value="NZ_FNXG01000003.1"/>
</dbReference>
<dbReference type="InterPro" id="IPR015928">
    <property type="entry name" value="Aconitase/3IPM_dehydase_swvl"/>
</dbReference>
<organism evidence="12 13">
    <name type="scientific">Paracoccus alkenifer</name>
    <dbReference type="NCBI Taxonomy" id="65735"/>
    <lineage>
        <taxon>Bacteria</taxon>
        <taxon>Pseudomonadati</taxon>
        <taxon>Pseudomonadota</taxon>
        <taxon>Alphaproteobacteria</taxon>
        <taxon>Rhodobacterales</taxon>
        <taxon>Paracoccaceae</taxon>
        <taxon>Paracoccus</taxon>
    </lineage>
</organism>
<evidence type="ECO:0000256" key="6">
    <source>
        <dbReference type="ARBA" id="ARBA00011998"/>
    </source>
</evidence>
<dbReference type="Proteomes" id="UP000199125">
    <property type="component" value="Unassembled WGS sequence"/>
</dbReference>
<evidence type="ECO:0000259" key="11">
    <source>
        <dbReference type="Pfam" id="PF00694"/>
    </source>
</evidence>
<evidence type="ECO:0000256" key="2">
    <source>
        <dbReference type="ARBA" id="ARBA00002695"/>
    </source>
</evidence>
<dbReference type="GO" id="GO:0009098">
    <property type="term" value="P:L-leucine biosynthetic process"/>
    <property type="evidence" value="ECO:0007669"/>
    <property type="project" value="UniProtKB-UniPathway"/>
</dbReference>
<comment type="pathway">
    <text evidence="3">Amino-acid biosynthesis; L-leucine biosynthesis; L-leucine from 3-methyl-2-oxobutanoate: step 2/4.</text>
</comment>
<dbReference type="UniPathway" id="UPA00048">
    <property type="reaction ID" value="UER00071"/>
</dbReference>
<evidence type="ECO:0000256" key="10">
    <source>
        <dbReference type="ARBA" id="ARBA00023304"/>
    </source>
</evidence>
<gene>
    <name evidence="12" type="ORF">SAMN04488075_2191</name>
</gene>
<dbReference type="GO" id="GO:0003861">
    <property type="term" value="F:3-isopropylmalate dehydratase activity"/>
    <property type="evidence" value="ECO:0007669"/>
    <property type="project" value="UniProtKB-EC"/>
</dbReference>
<comment type="subunit">
    <text evidence="5">Heterodimer of LeuC and LeuD.</text>
</comment>
<dbReference type="InterPro" id="IPR033940">
    <property type="entry name" value="IPMI_Swivel"/>
</dbReference>
<evidence type="ECO:0000256" key="9">
    <source>
        <dbReference type="ARBA" id="ARBA00023239"/>
    </source>
</evidence>
<evidence type="ECO:0000256" key="7">
    <source>
        <dbReference type="ARBA" id="ARBA00022430"/>
    </source>
</evidence>
<reference evidence="13" key="1">
    <citation type="submission" date="2016-10" db="EMBL/GenBank/DDBJ databases">
        <authorList>
            <person name="Varghese N."/>
            <person name="Submissions S."/>
        </authorList>
    </citation>
    <scope>NUCLEOTIDE SEQUENCE [LARGE SCALE GENOMIC DNA]</scope>
    <source>
        <strain evidence="13">DSM 11593</strain>
    </source>
</reference>
<name>A0A1H6MEB9_9RHOB</name>
<dbReference type="OrthoDB" id="9777465at2"/>
<dbReference type="EMBL" id="FNXG01000003">
    <property type="protein sequence ID" value="SEH99839.1"/>
    <property type="molecule type" value="Genomic_DNA"/>
</dbReference>
<accession>A0A1H6MEB9</accession>
<keyword evidence="7" id="KW-0432">Leucine biosynthesis</keyword>
<dbReference type="Pfam" id="PF00694">
    <property type="entry name" value="Aconitase_C"/>
    <property type="match status" value="1"/>
</dbReference>
<evidence type="ECO:0000256" key="1">
    <source>
        <dbReference type="ARBA" id="ARBA00000491"/>
    </source>
</evidence>
<dbReference type="Gene3D" id="3.20.19.10">
    <property type="entry name" value="Aconitase, domain 4"/>
    <property type="match status" value="1"/>
</dbReference>
<keyword evidence="8" id="KW-0028">Amino-acid biosynthesis</keyword>
<evidence type="ECO:0000256" key="4">
    <source>
        <dbReference type="ARBA" id="ARBA00009845"/>
    </source>
</evidence>
<evidence type="ECO:0000256" key="3">
    <source>
        <dbReference type="ARBA" id="ARBA00004729"/>
    </source>
</evidence>
<evidence type="ECO:0000313" key="12">
    <source>
        <dbReference type="EMBL" id="SEH99839.1"/>
    </source>
</evidence>
<evidence type="ECO:0000256" key="8">
    <source>
        <dbReference type="ARBA" id="ARBA00022605"/>
    </source>
</evidence>
<dbReference type="InterPro" id="IPR004431">
    <property type="entry name" value="3-IsopropMal_deHydase_ssu"/>
</dbReference>